<keyword evidence="6" id="KW-1185">Reference proteome</keyword>
<comment type="similarity">
    <text evidence="1">Belongs to the glycosyltransferase 10 family.</text>
</comment>
<sequence length="331" mass="38163">MKRDSYLFAALREVLAEQGIQLATQDIHPPQDSDLIICLDQPIQFQHFVRTRPGQKLYLVLSEPATYYPANWLAENHAPFDRVLTYDHTLVDNARYFQYYFAIDFEDFPVYQRPSLEEFSARKLCVLMAAAFAVVKPPQGSGSLLYERYQTLKWFSDNHPEEFDLYSRGISPKTYTSFRGAGLLGKVLPSYALHLLAQRRKKVFDRVSRGSAPPNQKLEVLRHYRFPISYENTGDTPGYLTEKLFDALAAACVPIYLGHPDASRLVPAECYINRSDFRSHEELYRYLKGMRYEEYARYLDAGEAFLKGPAMQLLSTEHNARIMAEVLTQTP</sequence>
<evidence type="ECO:0000256" key="3">
    <source>
        <dbReference type="ARBA" id="ARBA00022679"/>
    </source>
</evidence>
<evidence type="ECO:0000256" key="1">
    <source>
        <dbReference type="ARBA" id="ARBA00008919"/>
    </source>
</evidence>
<reference evidence="5 6" key="1">
    <citation type="submission" date="2020-09" db="EMBL/GenBank/DDBJ databases">
        <authorList>
            <person name="Kim M.K."/>
        </authorList>
    </citation>
    <scope>NUCLEOTIDE SEQUENCE [LARGE SCALE GENOMIC DNA]</scope>
    <source>
        <strain evidence="5 6">BT646</strain>
    </source>
</reference>
<protein>
    <recommendedName>
        <fullName evidence="4">Fucosyltransferase C-terminal domain-containing protein</fullName>
    </recommendedName>
</protein>
<dbReference type="InterPro" id="IPR001503">
    <property type="entry name" value="Glyco_trans_10"/>
</dbReference>
<evidence type="ECO:0000259" key="4">
    <source>
        <dbReference type="Pfam" id="PF00852"/>
    </source>
</evidence>
<evidence type="ECO:0000313" key="5">
    <source>
        <dbReference type="EMBL" id="MBD2715730.1"/>
    </source>
</evidence>
<dbReference type="PANTHER" id="PTHR11929">
    <property type="entry name" value="ALPHA- 1,3 -FUCOSYLTRANSFERASE"/>
    <property type="match status" value="1"/>
</dbReference>
<dbReference type="PANTHER" id="PTHR11929:SF194">
    <property type="entry name" value="ALPHA-(1,3)-FUCOSYLTRANSFERASE 10"/>
    <property type="match status" value="1"/>
</dbReference>
<keyword evidence="2" id="KW-0328">Glycosyltransferase</keyword>
<dbReference type="RefSeq" id="WP_190784702.1">
    <property type="nucleotide sequence ID" value="NZ_JACWZZ010000002.1"/>
</dbReference>
<proteinExistence type="inferred from homology"/>
<dbReference type="InterPro" id="IPR055270">
    <property type="entry name" value="Glyco_tran_10_C"/>
</dbReference>
<gene>
    <name evidence="5" type="ORF">IC231_11845</name>
</gene>
<dbReference type="Pfam" id="PF00852">
    <property type="entry name" value="Glyco_transf_10"/>
    <property type="match status" value="1"/>
</dbReference>
<dbReference type="Proteomes" id="UP000642468">
    <property type="component" value="Unassembled WGS sequence"/>
</dbReference>
<keyword evidence="3" id="KW-0808">Transferase</keyword>
<name>A0ABR8JIR3_9BACT</name>
<evidence type="ECO:0000313" key="6">
    <source>
        <dbReference type="Proteomes" id="UP000642468"/>
    </source>
</evidence>
<accession>A0ABR8JIR3</accession>
<dbReference type="SUPFAM" id="SSF53756">
    <property type="entry name" value="UDP-Glycosyltransferase/glycogen phosphorylase"/>
    <property type="match status" value="1"/>
</dbReference>
<dbReference type="EMBL" id="JACWZZ010000002">
    <property type="protein sequence ID" value="MBD2715730.1"/>
    <property type="molecule type" value="Genomic_DNA"/>
</dbReference>
<feature type="domain" description="Fucosyltransferase C-terminal" evidence="4">
    <location>
        <begin position="211"/>
        <end position="299"/>
    </location>
</feature>
<organism evidence="5 6">
    <name type="scientific">Hymenobacter duratus</name>
    <dbReference type="NCBI Taxonomy" id="2771356"/>
    <lineage>
        <taxon>Bacteria</taxon>
        <taxon>Pseudomonadati</taxon>
        <taxon>Bacteroidota</taxon>
        <taxon>Cytophagia</taxon>
        <taxon>Cytophagales</taxon>
        <taxon>Hymenobacteraceae</taxon>
        <taxon>Hymenobacter</taxon>
    </lineage>
</organism>
<comment type="caution">
    <text evidence="5">The sequence shown here is derived from an EMBL/GenBank/DDBJ whole genome shotgun (WGS) entry which is preliminary data.</text>
</comment>
<evidence type="ECO:0000256" key="2">
    <source>
        <dbReference type="ARBA" id="ARBA00022676"/>
    </source>
</evidence>
<dbReference type="Gene3D" id="3.40.50.11660">
    <property type="entry name" value="Glycosyl transferase family 10, C-terminal domain"/>
    <property type="match status" value="1"/>
</dbReference>
<dbReference type="InterPro" id="IPR038577">
    <property type="entry name" value="GT10-like_C_sf"/>
</dbReference>